<sequence length="120" mass="13962">MLNAVIVWNDFVGIHQQMAFIPNGTWNRTVRLEVDPVLFRRFRVSQRHDCPSQVGVHQTLRQRYQSPVGVENFFSDHRNKCEVPVLDNTQRVHKFRNVLRIITSIHSAVIDTPDIITAES</sequence>
<protein>
    <submittedName>
        <fullName evidence="1">(northern house mosquito) hypothetical protein</fullName>
    </submittedName>
</protein>
<organism evidence="1">
    <name type="scientific">Culex pipiens</name>
    <name type="common">House mosquito</name>
    <dbReference type="NCBI Taxonomy" id="7175"/>
    <lineage>
        <taxon>Eukaryota</taxon>
        <taxon>Metazoa</taxon>
        <taxon>Ecdysozoa</taxon>
        <taxon>Arthropoda</taxon>
        <taxon>Hexapoda</taxon>
        <taxon>Insecta</taxon>
        <taxon>Pterygota</taxon>
        <taxon>Neoptera</taxon>
        <taxon>Endopterygota</taxon>
        <taxon>Diptera</taxon>
        <taxon>Nematocera</taxon>
        <taxon>Culicoidea</taxon>
        <taxon>Culicidae</taxon>
        <taxon>Culicinae</taxon>
        <taxon>Culicini</taxon>
        <taxon>Culex</taxon>
        <taxon>Culex</taxon>
    </lineage>
</organism>
<reference evidence="1" key="1">
    <citation type="submission" date="2021-05" db="EMBL/GenBank/DDBJ databases">
        <authorList>
            <person name="Alioto T."/>
            <person name="Alioto T."/>
            <person name="Gomez Garrido J."/>
        </authorList>
    </citation>
    <scope>NUCLEOTIDE SEQUENCE</scope>
</reference>
<dbReference type="EMBL" id="HBUE01074457">
    <property type="protein sequence ID" value="CAG6474325.1"/>
    <property type="molecule type" value="Transcribed_RNA"/>
</dbReference>
<proteinExistence type="predicted"/>
<evidence type="ECO:0000313" key="1">
    <source>
        <dbReference type="EMBL" id="CAG6474325.1"/>
    </source>
</evidence>
<dbReference type="EMBL" id="HBUE01074456">
    <property type="protein sequence ID" value="CAG6474324.1"/>
    <property type="molecule type" value="Transcribed_RNA"/>
</dbReference>
<name>A0A8D8BIX5_CULPI</name>
<dbReference type="AlphaFoldDB" id="A0A8D8BIX5"/>
<accession>A0A8D8BIX5</accession>